<dbReference type="InParanoid" id="Q2LS05"/>
<sequence>MYEIFMPDCRFQAQSAVPDIQSLSRLISLLIATGYPYGALSAGCIHWNPLPVSNVVFNETENPFWG</sequence>
<accession>Q2LS05</accession>
<proteinExistence type="predicted"/>
<reference evidence="1 2" key="1">
    <citation type="journal article" date="2007" name="Proc. Natl. Acad. Sci. U.S.A.">
        <title>The genome of Syntrophus aciditrophicus: life at the thermodynamic limit of microbial growth.</title>
        <authorList>
            <person name="McInerney M.J."/>
            <person name="Rohlin L."/>
            <person name="Mouttaki H."/>
            <person name="Kim U."/>
            <person name="Krupp R.S."/>
            <person name="Rios-Hernandez L."/>
            <person name="Sieber J."/>
            <person name="Struchtemeyer C.G."/>
            <person name="Bhattacharyya A."/>
            <person name="Campbell J.W."/>
            <person name="Gunsalus R.P."/>
        </authorList>
    </citation>
    <scope>NUCLEOTIDE SEQUENCE [LARGE SCALE GENOMIC DNA]</scope>
    <source>
        <strain evidence="1 2">SB</strain>
    </source>
</reference>
<dbReference type="HOGENOM" id="CLU_2829697_0_0_7"/>
<dbReference type="AlphaFoldDB" id="Q2LS05"/>
<organism evidence="1 2">
    <name type="scientific">Syntrophus aciditrophicus (strain SB)</name>
    <dbReference type="NCBI Taxonomy" id="56780"/>
    <lineage>
        <taxon>Bacteria</taxon>
        <taxon>Pseudomonadati</taxon>
        <taxon>Thermodesulfobacteriota</taxon>
        <taxon>Syntrophia</taxon>
        <taxon>Syntrophales</taxon>
        <taxon>Syntrophaceae</taxon>
        <taxon>Syntrophus</taxon>
    </lineage>
</organism>
<dbReference type="Proteomes" id="UP000001933">
    <property type="component" value="Chromosome"/>
</dbReference>
<dbReference type="KEGG" id="sat:SYN_00408"/>
<evidence type="ECO:0000313" key="2">
    <source>
        <dbReference type="Proteomes" id="UP000001933"/>
    </source>
</evidence>
<evidence type="ECO:0000313" key="1">
    <source>
        <dbReference type="EMBL" id="ABC76869.1"/>
    </source>
</evidence>
<dbReference type="EMBL" id="CP000252">
    <property type="protein sequence ID" value="ABC76869.1"/>
    <property type="molecule type" value="Genomic_DNA"/>
</dbReference>
<keyword evidence="2" id="KW-1185">Reference proteome</keyword>
<dbReference type="STRING" id="56780.SYN_00408"/>
<name>Q2LS05_SYNAS</name>
<gene>
    <name evidence="1" type="ORF">SYN_00408</name>
</gene>
<protein>
    <submittedName>
        <fullName evidence="1">Hypothetical cytosolic protein</fullName>
    </submittedName>
</protein>